<gene>
    <name evidence="1" type="ORF">NM208_g5621</name>
</gene>
<name>A0ACC1SGD2_9HYPO</name>
<keyword evidence="2" id="KW-1185">Reference proteome</keyword>
<reference evidence="1" key="1">
    <citation type="submission" date="2022-08" db="EMBL/GenBank/DDBJ databases">
        <title>Genome Sequence of Fusarium decemcellulare.</title>
        <authorList>
            <person name="Buettner E."/>
        </authorList>
    </citation>
    <scope>NUCLEOTIDE SEQUENCE</scope>
    <source>
        <strain evidence="1">Babe19</strain>
    </source>
</reference>
<evidence type="ECO:0000313" key="1">
    <source>
        <dbReference type="EMBL" id="KAJ3539111.1"/>
    </source>
</evidence>
<sequence length="90" mass="10029">MFLENEASQQEPVERQSDKDVSSMGGGSFTDEDEKHPEGSVKAWLTFLGAWYAMVPSMGLLNTHAVPQAWVMEHDLKGLPESQIGWIFSC</sequence>
<protein>
    <submittedName>
        <fullName evidence="1">Uncharacterized protein</fullName>
    </submittedName>
</protein>
<proteinExistence type="predicted"/>
<accession>A0ACC1SGD2</accession>
<organism evidence="1 2">
    <name type="scientific">Fusarium decemcellulare</name>
    <dbReference type="NCBI Taxonomy" id="57161"/>
    <lineage>
        <taxon>Eukaryota</taxon>
        <taxon>Fungi</taxon>
        <taxon>Dikarya</taxon>
        <taxon>Ascomycota</taxon>
        <taxon>Pezizomycotina</taxon>
        <taxon>Sordariomycetes</taxon>
        <taxon>Hypocreomycetidae</taxon>
        <taxon>Hypocreales</taxon>
        <taxon>Nectriaceae</taxon>
        <taxon>Fusarium</taxon>
        <taxon>Fusarium decemcellulare species complex</taxon>
    </lineage>
</organism>
<comment type="caution">
    <text evidence="1">The sequence shown here is derived from an EMBL/GenBank/DDBJ whole genome shotgun (WGS) entry which is preliminary data.</text>
</comment>
<dbReference type="EMBL" id="JANRMS010000478">
    <property type="protein sequence ID" value="KAJ3539111.1"/>
    <property type="molecule type" value="Genomic_DNA"/>
</dbReference>
<evidence type="ECO:0000313" key="2">
    <source>
        <dbReference type="Proteomes" id="UP001148629"/>
    </source>
</evidence>
<dbReference type="Proteomes" id="UP001148629">
    <property type="component" value="Unassembled WGS sequence"/>
</dbReference>